<evidence type="ECO:0008006" key="3">
    <source>
        <dbReference type="Google" id="ProtNLM"/>
    </source>
</evidence>
<proteinExistence type="predicted"/>
<comment type="caution">
    <text evidence="1">The sequence shown here is derived from an EMBL/GenBank/DDBJ whole genome shotgun (WGS) entry which is preliminary data.</text>
</comment>
<protein>
    <recommendedName>
        <fullName evidence="3">Response regulatory domain-containing protein</fullName>
    </recommendedName>
</protein>
<dbReference type="Proteomes" id="UP000230821">
    <property type="component" value="Unassembled WGS sequence"/>
</dbReference>
<dbReference type="InterPro" id="IPR011006">
    <property type="entry name" value="CheY-like_superfamily"/>
</dbReference>
<name>A0A2G6KKJ8_9BACT</name>
<dbReference type="EMBL" id="PDSK01000039">
    <property type="protein sequence ID" value="PIE35562.1"/>
    <property type="molecule type" value="Genomic_DNA"/>
</dbReference>
<dbReference type="Gene3D" id="3.40.50.2300">
    <property type="match status" value="1"/>
</dbReference>
<sequence length="75" mass="8272">MDSHKTEGMKATILVVDDTHANLHLLMEMLTQEGYSVFTTKREQGGSGLGINIVYNLVTPKLQGDIPCKSQPDVR</sequence>
<accession>A0A2G6KKJ8</accession>
<reference evidence="1 2" key="1">
    <citation type="submission" date="2017-10" db="EMBL/GenBank/DDBJ databases">
        <title>Novel microbial diversity and functional potential in the marine mammal oral microbiome.</title>
        <authorList>
            <person name="Dudek N.K."/>
            <person name="Sun C.L."/>
            <person name="Burstein D."/>
            <person name="Kantor R.S."/>
            <person name="Aliaga Goltsman D.S."/>
            <person name="Bik E.M."/>
            <person name="Thomas B.C."/>
            <person name="Banfield J.F."/>
            <person name="Relman D.A."/>
        </authorList>
    </citation>
    <scope>NUCLEOTIDE SEQUENCE [LARGE SCALE GENOMIC DNA]</scope>
    <source>
        <strain evidence="1">DOLJORAL78_47_16</strain>
    </source>
</reference>
<evidence type="ECO:0000313" key="2">
    <source>
        <dbReference type="Proteomes" id="UP000230821"/>
    </source>
</evidence>
<dbReference type="AlphaFoldDB" id="A0A2G6KKJ8"/>
<gene>
    <name evidence="1" type="ORF">CSA56_03520</name>
</gene>
<organism evidence="1 2">
    <name type="scientific">candidate division KSB3 bacterium</name>
    <dbReference type="NCBI Taxonomy" id="2044937"/>
    <lineage>
        <taxon>Bacteria</taxon>
        <taxon>candidate division KSB3</taxon>
    </lineage>
</organism>
<dbReference type="SUPFAM" id="SSF52172">
    <property type="entry name" value="CheY-like"/>
    <property type="match status" value="1"/>
</dbReference>
<evidence type="ECO:0000313" key="1">
    <source>
        <dbReference type="EMBL" id="PIE35562.1"/>
    </source>
</evidence>